<protein>
    <submittedName>
        <fullName evidence="3">Uncharacterized protein</fullName>
    </submittedName>
</protein>
<name>D5UE82_CELFN</name>
<dbReference type="KEGG" id="cfl:Cfla_3690"/>
<evidence type="ECO:0000313" key="4">
    <source>
        <dbReference type="Proteomes" id="UP000000849"/>
    </source>
</evidence>
<evidence type="ECO:0000313" key="3">
    <source>
        <dbReference type="EMBL" id="ADG76558.1"/>
    </source>
</evidence>
<proteinExistence type="predicted"/>
<dbReference type="Proteomes" id="UP000000849">
    <property type="component" value="Chromosome"/>
</dbReference>
<dbReference type="EMBL" id="CP001964">
    <property type="protein sequence ID" value="ADG76558.1"/>
    <property type="molecule type" value="Genomic_DNA"/>
</dbReference>
<dbReference type="STRING" id="446466.Cfla_3690"/>
<sequence length="88" mass="8669">MSADENGTDDASQERRTSTASQGAFLAIGFVFLILGITQMTGDDGGGVAFMGVGAVFIALAGASNASSRKGAEPPSDGGGTSGPVDRD</sequence>
<keyword evidence="2" id="KW-0472">Membrane</keyword>
<evidence type="ECO:0000256" key="1">
    <source>
        <dbReference type="SAM" id="MobiDB-lite"/>
    </source>
</evidence>
<reference evidence="3 4" key="1">
    <citation type="journal article" date="2010" name="Stand. Genomic Sci.">
        <title>Complete genome sequence of Cellulomonas flavigena type strain (134).</title>
        <authorList>
            <person name="Abt B."/>
            <person name="Foster B."/>
            <person name="Lapidus A."/>
            <person name="Clum A."/>
            <person name="Sun H."/>
            <person name="Pukall R."/>
            <person name="Lucas S."/>
            <person name="Glavina Del Rio T."/>
            <person name="Nolan M."/>
            <person name="Tice H."/>
            <person name="Cheng J.F."/>
            <person name="Pitluck S."/>
            <person name="Liolios K."/>
            <person name="Ivanova N."/>
            <person name="Mavromatis K."/>
            <person name="Ovchinnikova G."/>
            <person name="Pati A."/>
            <person name="Goodwin L."/>
            <person name="Chen A."/>
            <person name="Palaniappan K."/>
            <person name="Land M."/>
            <person name="Hauser L."/>
            <person name="Chang Y.J."/>
            <person name="Jeffries C.D."/>
            <person name="Rohde M."/>
            <person name="Goker M."/>
            <person name="Woyke T."/>
            <person name="Bristow J."/>
            <person name="Eisen J.A."/>
            <person name="Markowitz V."/>
            <person name="Hugenholtz P."/>
            <person name="Kyrpides N.C."/>
            <person name="Klenk H.P."/>
        </authorList>
    </citation>
    <scope>NUCLEOTIDE SEQUENCE [LARGE SCALE GENOMIC DNA]</scope>
    <source>
        <strain evidence="4">ATCC 482 / DSM 20109 / BCRC 11376 / JCM 18109 / NBRC 3775 / NCIMB 8073 / NRS 134</strain>
    </source>
</reference>
<dbReference type="AlphaFoldDB" id="D5UE82"/>
<feature type="transmembrane region" description="Helical" evidence="2">
    <location>
        <begin position="48"/>
        <end position="66"/>
    </location>
</feature>
<evidence type="ECO:0000256" key="2">
    <source>
        <dbReference type="SAM" id="Phobius"/>
    </source>
</evidence>
<feature type="region of interest" description="Disordered" evidence="1">
    <location>
        <begin position="65"/>
        <end position="88"/>
    </location>
</feature>
<keyword evidence="2" id="KW-1133">Transmembrane helix</keyword>
<accession>D5UE82</accession>
<keyword evidence="4" id="KW-1185">Reference proteome</keyword>
<keyword evidence="2" id="KW-0812">Transmembrane</keyword>
<dbReference type="RefSeq" id="WP_013118885.1">
    <property type="nucleotide sequence ID" value="NC_014151.1"/>
</dbReference>
<dbReference type="HOGENOM" id="CLU_2463431_0_0_11"/>
<gene>
    <name evidence="3" type="ordered locus">Cfla_3690</name>
</gene>
<feature type="transmembrane region" description="Helical" evidence="2">
    <location>
        <begin position="23"/>
        <end position="42"/>
    </location>
</feature>
<organism evidence="3 4">
    <name type="scientific">Cellulomonas flavigena (strain ATCC 482 / DSM 20109 / BCRC 11376 / JCM 18109 / NBRC 3775 / NCIMB 8073 / NRS 134)</name>
    <dbReference type="NCBI Taxonomy" id="446466"/>
    <lineage>
        <taxon>Bacteria</taxon>
        <taxon>Bacillati</taxon>
        <taxon>Actinomycetota</taxon>
        <taxon>Actinomycetes</taxon>
        <taxon>Micrococcales</taxon>
        <taxon>Cellulomonadaceae</taxon>
        <taxon>Cellulomonas</taxon>
    </lineage>
</organism>